<feature type="domain" description="SCAN box" evidence="3">
    <location>
        <begin position="37"/>
        <end position="117"/>
    </location>
</feature>
<reference evidence="4" key="2">
    <citation type="submission" date="2025-08" db="UniProtKB">
        <authorList>
            <consortium name="Ensembl"/>
        </authorList>
    </citation>
    <scope>IDENTIFICATION</scope>
</reference>
<name>A0A452I657_9SAUR</name>
<dbReference type="AlphaFoldDB" id="A0A452I657"/>
<evidence type="ECO:0000313" key="5">
    <source>
        <dbReference type="Proteomes" id="UP000291020"/>
    </source>
</evidence>
<evidence type="ECO:0000313" key="4">
    <source>
        <dbReference type="Ensembl" id="ENSGAGP00000023091.1"/>
    </source>
</evidence>
<dbReference type="SUPFAM" id="SSF47353">
    <property type="entry name" value="Retrovirus capsid dimerization domain-like"/>
    <property type="match status" value="1"/>
</dbReference>
<proteinExistence type="predicted"/>
<sequence>MAATQEVPPPALGLHFLYPLEETMAPRVKMEEPEPWRQCFRGFSYQEAGGPREAWARLRELSRRWLEPQRRTKEQILELLVLEQFLSILPGEMQSWVWERGPETCAEAVALAEGFQRARPEAGIWEQQVQGRRGHLTHGASPLPPVWPELPPEFLPAVREELLPGLPAHPSPANPRGREIPPLPPMQPEFLPQLRAGQAPGLPQQGPALRVQPVREEVPLALRPGAPSNHPHR</sequence>
<dbReference type="Proteomes" id="UP000291020">
    <property type="component" value="Unassembled WGS sequence"/>
</dbReference>
<reference evidence="4" key="3">
    <citation type="submission" date="2025-09" db="UniProtKB">
        <authorList>
            <consortium name="Ensembl"/>
        </authorList>
    </citation>
    <scope>IDENTIFICATION</scope>
</reference>
<evidence type="ECO:0000256" key="1">
    <source>
        <dbReference type="ARBA" id="ARBA00023242"/>
    </source>
</evidence>
<dbReference type="PANTHER" id="PTHR45935:SF15">
    <property type="entry name" value="SCAN BOX DOMAIN-CONTAINING PROTEIN"/>
    <property type="match status" value="1"/>
</dbReference>
<dbReference type="Gene3D" id="1.10.4020.10">
    <property type="entry name" value="DNA breaking-rejoining enzymes"/>
    <property type="match status" value="1"/>
</dbReference>
<dbReference type="PANTHER" id="PTHR45935">
    <property type="entry name" value="PROTEIN ZBED8-RELATED"/>
    <property type="match status" value="1"/>
</dbReference>
<protein>
    <recommendedName>
        <fullName evidence="3">SCAN box domain-containing protein</fullName>
    </recommendedName>
</protein>
<dbReference type="Pfam" id="PF02023">
    <property type="entry name" value="SCAN"/>
    <property type="match status" value="1"/>
</dbReference>
<dbReference type="SMART" id="SM00431">
    <property type="entry name" value="SCAN"/>
    <property type="match status" value="1"/>
</dbReference>
<feature type="region of interest" description="Disordered" evidence="2">
    <location>
        <begin position="165"/>
        <end position="233"/>
    </location>
</feature>
<organism evidence="4 5">
    <name type="scientific">Gopherus agassizii</name>
    <name type="common">Agassiz's desert tortoise</name>
    <dbReference type="NCBI Taxonomy" id="38772"/>
    <lineage>
        <taxon>Eukaryota</taxon>
        <taxon>Metazoa</taxon>
        <taxon>Chordata</taxon>
        <taxon>Craniata</taxon>
        <taxon>Vertebrata</taxon>
        <taxon>Euteleostomi</taxon>
        <taxon>Archelosauria</taxon>
        <taxon>Testudinata</taxon>
        <taxon>Testudines</taxon>
        <taxon>Cryptodira</taxon>
        <taxon>Durocryptodira</taxon>
        <taxon>Testudinoidea</taxon>
        <taxon>Testudinidae</taxon>
        <taxon>Gopherus</taxon>
    </lineage>
</organism>
<accession>A0A452I657</accession>
<dbReference type="Ensembl" id="ENSGAGT00000026311.1">
    <property type="protein sequence ID" value="ENSGAGP00000023091.1"/>
    <property type="gene ID" value="ENSGAGG00000016920.1"/>
</dbReference>
<evidence type="ECO:0000259" key="3">
    <source>
        <dbReference type="PROSITE" id="PS50804"/>
    </source>
</evidence>
<dbReference type="InterPro" id="IPR003309">
    <property type="entry name" value="SCAN_dom"/>
</dbReference>
<keyword evidence="1" id="KW-0539">Nucleus</keyword>
<reference evidence="5" key="1">
    <citation type="journal article" date="2017" name="PLoS ONE">
        <title>The Agassiz's desert tortoise genome provides a resource for the conservation of a threatened species.</title>
        <authorList>
            <person name="Tollis M."/>
            <person name="DeNardo D.F."/>
            <person name="Cornelius J.A."/>
            <person name="Dolby G.A."/>
            <person name="Edwards T."/>
            <person name="Henen B.T."/>
            <person name="Karl A.E."/>
            <person name="Murphy R.W."/>
            <person name="Kusumi K."/>
        </authorList>
    </citation>
    <scope>NUCLEOTIDE SEQUENCE [LARGE SCALE GENOMIC DNA]</scope>
</reference>
<dbReference type="PROSITE" id="PS50804">
    <property type="entry name" value="SCAN_BOX"/>
    <property type="match status" value="1"/>
</dbReference>
<dbReference type="FunFam" id="1.10.4020.10:FF:000001">
    <property type="entry name" value="zinc finger protein 263 isoform X1"/>
    <property type="match status" value="1"/>
</dbReference>
<evidence type="ECO:0000256" key="2">
    <source>
        <dbReference type="SAM" id="MobiDB-lite"/>
    </source>
</evidence>
<dbReference type="InterPro" id="IPR050916">
    <property type="entry name" value="SCAN-C2H2_zinc_finger"/>
</dbReference>
<dbReference type="InterPro" id="IPR038269">
    <property type="entry name" value="SCAN_sf"/>
</dbReference>
<dbReference type="CDD" id="cd07936">
    <property type="entry name" value="SCAN"/>
    <property type="match status" value="1"/>
</dbReference>
<keyword evidence="5" id="KW-1185">Reference proteome</keyword>